<proteinExistence type="inferred from homology"/>
<organism evidence="3 4">
    <name type="scientific">Strigamia maritima</name>
    <name type="common">European centipede</name>
    <name type="synonym">Geophilus maritimus</name>
    <dbReference type="NCBI Taxonomy" id="126957"/>
    <lineage>
        <taxon>Eukaryota</taxon>
        <taxon>Metazoa</taxon>
        <taxon>Ecdysozoa</taxon>
        <taxon>Arthropoda</taxon>
        <taxon>Myriapoda</taxon>
        <taxon>Chilopoda</taxon>
        <taxon>Pleurostigmophora</taxon>
        <taxon>Geophilomorpha</taxon>
        <taxon>Linotaeniidae</taxon>
        <taxon>Strigamia</taxon>
    </lineage>
</organism>
<evidence type="ECO:0008006" key="5">
    <source>
        <dbReference type="Google" id="ProtNLM"/>
    </source>
</evidence>
<sequence length="327" mass="36594">MAYSLQVVAVIQRMFESVVEVYLDIEDIVRFFMEQSGTQRRIRQLKSCCTRNLTAQRRYLIRILSDYLPIKSITTVKKQNSSNCDQNANFNALRTLNLFEASQNFHIVHRLALTTNSMQNNIMHFPILSRHDGPRCSTPINHKQNAAIAGDTSTMAKITALEEELANLRSQIASILQQSCKTSDVVSRGSQLPPPPPPPPPPLPPMCGSCFEGYALKQQIKMNKESNAGNKRITPKRNGVQMPNMTDVLKGMNKVKLRPIQRSPGGTPIRPKNNTDNNDDLNAALANALKNRLSRMCSDDSPHKNSGYSSSDNSMSHSDFSSFNCNW</sequence>
<dbReference type="STRING" id="126957.T1J333"/>
<evidence type="ECO:0000313" key="3">
    <source>
        <dbReference type="EnsemblMetazoa" id="SMAR007991-PA"/>
    </source>
</evidence>
<dbReference type="EnsemblMetazoa" id="SMAR007991-RA">
    <property type="protein sequence ID" value="SMAR007991-PA"/>
    <property type="gene ID" value="SMAR007991"/>
</dbReference>
<dbReference type="GO" id="GO:0000266">
    <property type="term" value="P:mitochondrial fission"/>
    <property type="evidence" value="ECO:0007669"/>
    <property type="project" value="TreeGrafter"/>
</dbReference>
<feature type="compositionally biased region" description="Low complexity" evidence="2">
    <location>
        <begin position="309"/>
        <end position="327"/>
    </location>
</feature>
<dbReference type="AlphaFoldDB" id="T1J333"/>
<comment type="similarity">
    <text evidence="1">Belongs to the MTFR1 family.</text>
</comment>
<dbReference type="InterPro" id="IPR007972">
    <property type="entry name" value="Mtfr1"/>
</dbReference>
<accession>T1J333</accession>
<reference evidence="3" key="2">
    <citation type="submission" date="2015-02" db="UniProtKB">
        <authorList>
            <consortium name="EnsemblMetazoa"/>
        </authorList>
    </citation>
    <scope>IDENTIFICATION</scope>
</reference>
<protein>
    <recommendedName>
        <fullName evidence="5">Mitochondrial fission regulator 2</fullName>
    </recommendedName>
</protein>
<dbReference type="PANTHER" id="PTHR14215">
    <property type="entry name" value="PROTEIN OF UNKNOWN FUNCTION DUF729"/>
    <property type="match status" value="1"/>
</dbReference>
<dbReference type="GO" id="GO:0005739">
    <property type="term" value="C:mitochondrion"/>
    <property type="evidence" value="ECO:0007669"/>
    <property type="project" value="TreeGrafter"/>
</dbReference>
<evidence type="ECO:0000256" key="2">
    <source>
        <dbReference type="SAM" id="MobiDB-lite"/>
    </source>
</evidence>
<keyword evidence="4" id="KW-1185">Reference proteome</keyword>
<name>T1J333_STRMM</name>
<evidence type="ECO:0000256" key="1">
    <source>
        <dbReference type="ARBA" id="ARBA00005807"/>
    </source>
</evidence>
<dbReference type="Pfam" id="PF05308">
    <property type="entry name" value="Mito_fiss_reg"/>
    <property type="match status" value="1"/>
</dbReference>
<dbReference type="Proteomes" id="UP000014500">
    <property type="component" value="Unassembled WGS sequence"/>
</dbReference>
<dbReference type="GO" id="GO:0009060">
    <property type="term" value="P:aerobic respiration"/>
    <property type="evidence" value="ECO:0007669"/>
    <property type="project" value="TreeGrafter"/>
</dbReference>
<dbReference type="eggNOG" id="ENOG502RTRS">
    <property type="taxonomic scope" value="Eukaryota"/>
</dbReference>
<feature type="region of interest" description="Disordered" evidence="2">
    <location>
        <begin position="258"/>
        <end position="280"/>
    </location>
</feature>
<feature type="region of interest" description="Disordered" evidence="2">
    <location>
        <begin position="183"/>
        <end position="203"/>
    </location>
</feature>
<dbReference type="HOGENOM" id="CLU_850789_0_0_1"/>
<dbReference type="PANTHER" id="PTHR14215:SF0">
    <property type="entry name" value="WH2 DOMAIN-CONTAINING PROTEIN"/>
    <property type="match status" value="1"/>
</dbReference>
<evidence type="ECO:0000313" key="4">
    <source>
        <dbReference type="Proteomes" id="UP000014500"/>
    </source>
</evidence>
<reference evidence="4" key="1">
    <citation type="submission" date="2011-05" db="EMBL/GenBank/DDBJ databases">
        <authorList>
            <person name="Richards S.R."/>
            <person name="Qu J."/>
            <person name="Jiang H."/>
            <person name="Jhangiani S.N."/>
            <person name="Agravi P."/>
            <person name="Goodspeed R."/>
            <person name="Gross S."/>
            <person name="Mandapat C."/>
            <person name="Jackson L."/>
            <person name="Mathew T."/>
            <person name="Pu L."/>
            <person name="Thornton R."/>
            <person name="Saada N."/>
            <person name="Wilczek-Boney K.B."/>
            <person name="Lee S."/>
            <person name="Kovar C."/>
            <person name="Wu Y."/>
            <person name="Scherer S.E."/>
            <person name="Worley K.C."/>
            <person name="Muzny D.M."/>
            <person name="Gibbs R."/>
        </authorList>
    </citation>
    <scope>NUCLEOTIDE SEQUENCE</scope>
    <source>
        <strain evidence="4">Brora</strain>
    </source>
</reference>
<dbReference type="EMBL" id="JH431820">
    <property type="status" value="NOT_ANNOTATED_CDS"/>
    <property type="molecule type" value="Genomic_DNA"/>
</dbReference>
<feature type="region of interest" description="Disordered" evidence="2">
    <location>
        <begin position="295"/>
        <end position="327"/>
    </location>
</feature>
<feature type="compositionally biased region" description="Pro residues" evidence="2">
    <location>
        <begin position="192"/>
        <end position="203"/>
    </location>
</feature>